<proteinExistence type="inferred from homology"/>
<dbReference type="InterPro" id="IPR000914">
    <property type="entry name" value="SBP_5_dom"/>
</dbReference>
<keyword evidence="4 5" id="KW-0732">Signal</keyword>
<dbReference type="Pfam" id="PF00496">
    <property type="entry name" value="SBP_bac_5"/>
    <property type="match status" value="1"/>
</dbReference>
<protein>
    <submittedName>
        <fullName evidence="7">Peptide/nickel transport system substrate-binding protein</fullName>
    </submittedName>
</protein>
<evidence type="ECO:0000256" key="4">
    <source>
        <dbReference type="ARBA" id="ARBA00022729"/>
    </source>
</evidence>
<dbReference type="InterPro" id="IPR030678">
    <property type="entry name" value="Peptide/Ni-bd"/>
</dbReference>
<organism evidence="7 8">
    <name type="scientific">Microterricola viridarii</name>
    <dbReference type="NCBI Taxonomy" id="412690"/>
    <lineage>
        <taxon>Bacteria</taxon>
        <taxon>Bacillati</taxon>
        <taxon>Actinomycetota</taxon>
        <taxon>Actinomycetes</taxon>
        <taxon>Micrococcales</taxon>
        <taxon>Microbacteriaceae</taxon>
        <taxon>Microterricola</taxon>
    </lineage>
</organism>
<evidence type="ECO:0000259" key="6">
    <source>
        <dbReference type="Pfam" id="PF00496"/>
    </source>
</evidence>
<sequence length="521" mass="55500">MSNSRTDRQRKLAVLSAAVLTAALALTGCSPSAEPMKPAASGAPVVVEKDLSLAAFSAPNSLDPAQLVDGQQMFVWSSVLDTLLRKDPDTGSTIPGAAEAWEYNSDGTELTLSLREGMTFSSGDPVNAEAVVKTLDRSRITPGNIQGRLSRIESVSATDDLTVVIKLTAFDPQLIDNLSSGPGAIGDPATMDQERTATDPIGSGPFILDVAKTVPGSSYVLTKRDEYWDAENVPFSTLTVKVIQDPTASFNALQSGEINASTVQSQMVSQLNPDDFTITENQAVATTILNILDRGGEKWPALGDQRVRQAINLAIDRKGIVKALYSGVGLETAQLPSPYGAIYDESLNKTYVYDPKAGRALVEEAGFAGETFQIPSTFLTGTIEPVLSQAFTDIGLNLEWVTVPPQQAQSAARSGDYGLYFQILGFNSDAADIATTIAVDNVGNPRNYTDPTLDALFAEINSTVDFEEALPAYKELNEYVVDQALVAPVVFSGTTWATGDGISYVGKANTLSTIRQFAVTE</sequence>
<dbReference type="Gene3D" id="3.10.105.10">
    <property type="entry name" value="Dipeptide-binding Protein, Domain 3"/>
    <property type="match status" value="1"/>
</dbReference>
<dbReference type="GO" id="GO:0030313">
    <property type="term" value="C:cell envelope"/>
    <property type="evidence" value="ECO:0007669"/>
    <property type="project" value="UniProtKB-SubCell"/>
</dbReference>
<name>A0A1H1VBM6_9MICO</name>
<dbReference type="EMBL" id="LT629742">
    <property type="protein sequence ID" value="SDS82134.1"/>
    <property type="molecule type" value="Genomic_DNA"/>
</dbReference>
<evidence type="ECO:0000256" key="2">
    <source>
        <dbReference type="ARBA" id="ARBA00005695"/>
    </source>
</evidence>
<dbReference type="GO" id="GO:0015833">
    <property type="term" value="P:peptide transport"/>
    <property type="evidence" value="ECO:0007669"/>
    <property type="project" value="TreeGrafter"/>
</dbReference>
<dbReference type="Proteomes" id="UP000181956">
    <property type="component" value="Chromosome I"/>
</dbReference>
<dbReference type="GO" id="GO:1904680">
    <property type="term" value="F:peptide transmembrane transporter activity"/>
    <property type="evidence" value="ECO:0007669"/>
    <property type="project" value="TreeGrafter"/>
</dbReference>
<reference evidence="8" key="1">
    <citation type="submission" date="2016-10" db="EMBL/GenBank/DDBJ databases">
        <authorList>
            <person name="Varghese N."/>
            <person name="Submissions S."/>
        </authorList>
    </citation>
    <scope>NUCLEOTIDE SEQUENCE [LARGE SCALE GENOMIC DNA]</scope>
    <source>
        <strain evidence="8">DSM 21772</strain>
    </source>
</reference>
<feature type="domain" description="Solute-binding protein family 5" evidence="6">
    <location>
        <begin position="94"/>
        <end position="430"/>
    </location>
</feature>
<keyword evidence="8" id="KW-1185">Reference proteome</keyword>
<feature type="chain" id="PRO_5009263091" evidence="5">
    <location>
        <begin position="34"/>
        <end position="521"/>
    </location>
</feature>
<dbReference type="SUPFAM" id="SSF53850">
    <property type="entry name" value="Periplasmic binding protein-like II"/>
    <property type="match status" value="1"/>
</dbReference>
<dbReference type="InterPro" id="IPR039424">
    <property type="entry name" value="SBP_5"/>
</dbReference>
<comment type="similarity">
    <text evidence="2">Belongs to the bacterial solute-binding protein 5 family.</text>
</comment>
<dbReference type="STRING" id="412690.SAMN04489834_2224"/>
<dbReference type="AlphaFoldDB" id="A0A1H1VBM6"/>
<dbReference type="PIRSF" id="PIRSF002741">
    <property type="entry name" value="MppA"/>
    <property type="match status" value="1"/>
</dbReference>
<comment type="subcellular location">
    <subcellularLocation>
        <location evidence="1">Cell envelope</location>
    </subcellularLocation>
</comment>
<keyword evidence="3" id="KW-0813">Transport</keyword>
<evidence type="ECO:0000256" key="3">
    <source>
        <dbReference type="ARBA" id="ARBA00022448"/>
    </source>
</evidence>
<dbReference type="GO" id="GO:0043190">
    <property type="term" value="C:ATP-binding cassette (ABC) transporter complex"/>
    <property type="evidence" value="ECO:0007669"/>
    <property type="project" value="InterPro"/>
</dbReference>
<dbReference type="GO" id="GO:0042597">
    <property type="term" value="C:periplasmic space"/>
    <property type="evidence" value="ECO:0007669"/>
    <property type="project" value="UniProtKB-ARBA"/>
</dbReference>
<dbReference type="PANTHER" id="PTHR30290">
    <property type="entry name" value="PERIPLASMIC BINDING COMPONENT OF ABC TRANSPORTER"/>
    <property type="match status" value="1"/>
</dbReference>
<dbReference type="PROSITE" id="PS51257">
    <property type="entry name" value="PROKAR_LIPOPROTEIN"/>
    <property type="match status" value="1"/>
</dbReference>
<evidence type="ECO:0000313" key="8">
    <source>
        <dbReference type="Proteomes" id="UP000181956"/>
    </source>
</evidence>
<feature type="signal peptide" evidence="5">
    <location>
        <begin position="1"/>
        <end position="33"/>
    </location>
</feature>
<dbReference type="PANTHER" id="PTHR30290:SF10">
    <property type="entry name" value="PERIPLASMIC OLIGOPEPTIDE-BINDING PROTEIN-RELATED"/>
    <property type="match status" value="1"/>
</dbReference>
<evidence type="ECO:0000256" key="5">
    <source>
        <dbReference type="SAM" id="SignalP"/>
    </source>
</evidence>
<dbReference type="Gene3D" id="3.40.190.10">
    <property type="entry name" value="Periplasmic binding protein-like II"/>
    <property type="match status" value="1"/>
</dbReference>
<gene>
    <name evidence="7" type="ORF">SAMN04489834_2224</name>
</gene>
<accession>A0A1H1VBM6</accession>
<evidence type="ECO:0000313" key="7">
    <source>
        <dbReference type="EMBL" id="SDS82134.1"/>
    </source>
</evidence>
<dbReference type="RefSeq" id="WP_172829690.1">
    <property type="nucleotide sequence ID" value="NZ_LT629742.1"/>
</dbReference>
<evidence type="ECO:0000256" key="1">
    <source>
        <dbReference type="ARBA" id="ARBA00004196"/>
    </source>
</evidence>